<gene>
    <name evidence="1" type="ORF">MRB53_028507</name>
</gene>
<comment type="caution">
    <text evidence="1">The sequence shown here is derived from an EMBL/GenBank/DDBJ whole genome shotgun (WGS) entry which is preliminary data.</text>
</comment>
<evidence type="ECO:0000313" key="2">
    <source>
        <dbReference type="Proteomes" id="UP001234297"/>
    </source>
</evidence>
<protein>
    <submittedName>
        <fullName evidence="1">Uncharacterized protein</fullName>
    </submittedName>
</protein>
<keyword evidence="2" id="KW-1185">Reference proteome</keyword>
<dbReference type="EMBL" id="CM056817">
    <property type="protein sequence ID" value="KAJ8619978.1"/>
    <property type="molecule type" value="Genomic_DNA"/>
</dbReference>
<organism evidence="1 2">
    <name type="scientific">Persea americana</name>
    <name type="common">Avocado</name>
    <dbReference type="NCBI Taxonomy" id="3435"/>
    <lineage>
        <taxon>Eukaryota</taxon>
        <taxon>Viridiplantae</taxon>
        <taxon>Streptophyta</taxon>
        <taxon>Embryophyta</taxon>
        <taxon>Tracheophyta</taxon>
        <taxon>Spermatophyta</taxon>
        <taxon>Magnoliopsida</taxon>
        <taxon>Magnoliidae</taxon>
        <taxon>Laurales</taxon>
        <taxon>Lauraceae</taxon>
        <taxon>Persea</taxon>
    </lineage>
</organism>
<sequence>MSIVIWLDAPESGYHALSKLDEPACKASSERRQLQGSGAGVKDRLLLFVYMGTSAHKEYQAFVDKVERTVYLDNLSPHVMVSVLKTALGQFGNVVNAQFIPNYMDARNLPQCALVEMETAKQAKSVVTEMTMYPFMMSGMPRPVRARPAEPEMFGDRPARPGRKITCRWVDSKDPDVEIAKKLKYLTKKHCAESSFLLKHQLEEEQKLAKQQDEFLKSNYKKYDMLDSVRADGTVRRVARHYDVIIRDD</sequence>
<evidence type="ECO:0000313" key="1">
    <source>
        <dbReference type="EMBL" id="KAJ8619978.1"/>
    </source>
</evidence>
<dbReference type="Proteomes" id="UP001234297">
    <property type="component" value="Chromosome 9"/>
</dbReference>
<proteinExistence type="predicted"/>
<name>A0ACC2KGC9_PERAE</name>
<reference evidence="1 2" key="1">
    <citation type="journal article" date="2022" name="Hortic Res">
        <title>A haplotype resolved chromosomal level avocado genome allows analysis of novel avocado genes.</title>
        <authorList>
            <person name="Nath O."/>
            <person name="Fletcher S.J."/>
            <person name="Hayward A."/>
            <person name="Shaw L.M."/>
            <person name="Masouleh A.K."/>
            <person name="Furtado A."/>
            <person name="Henry R.J."/>
            <person name="Mitter N."/>
        </authorList>
    </citation>
    <scope>NUCLEOTIDE SEQUENCE [LARGE SCALE GENOMIC DNA]</scope>
    <source>
        <strain evidence="2">cv. Hass</strain>
    </source>
</reference>
<accession>A0ACC2KGC9</accession>